<dbReference type="InterPro" id="IPR005303">
    <property type="entry name" value="MOCOS_middle"/>
</dbReference>
<proteinExistence type="predicted"/>
<dbReference type="OrthoDB" id="581532at2"/>
<dbReference type="AlphaFoldDB" id="A0A1H7JDL0"/>
<dbReference type="EMBL" id="FNZQ01000001">
    <property type="protein sequence ID" value="SEK72721.1"/>
    <property type="molecule type" value="Genomic_DNA"/>
</dbReference>
<dbReference type="Pfam" id="PF03473">
    <property type="entry name" value="MOSC"/>
    <property type="match status" value="1"/>
</dbReference>
<gene>
    <name evidence="2" type="ORF">SAMN04488526_1333</name>
</gene>
<dbReference type="RefSeq" id="WP_092760846.1">
    <property type="nucleotide sequence ID" value="NZ_FNZQ01000001.1"/>
</dbReference>
<sequence>MRLVEIWRHPIKAHGREDMSAFDIAAGGTIPLDREWAVAHEAAKLNGESWVPCANFSRGAKTPALMAIKARTGDGVITLSHPDLADLTFDPDCDNRIFLEWIAPLVDPSRAAPTGIVRAAGRGFTDTEFPSISLLGMASHRAVEQKVGRPLSHLRWRGNLWIDGLAPWEEFDMIGRELTLGTARFAVEERITRCRATMANPETGKIDTDTLGALEDGWGHRDFGVYLSCIAPGHVAVGDVLVLS</sequence>
<dbReference type="InterPro" id="IPR005302">
    <property type="entry name" value="MoCF_Sase_C"/>
</dbReference>
<dbReference type="GO" id="GO:0003824">
    <property type="term" value="F:catalytic activity"/>
    <property type="evidence" value="ECO:0007669"/>
    <property type="project" value="InterPro"/>
</dbReference>
<dbReference type="SUPFAM" id="SSF50800">
    <property type="entry name" value="PK beta-barrel domain-like"/>
    <property type="match status" value="1"/>
</dbReference>
<dbReference type="Proteomes" id="UP000199283">
    <property type="component" value="Unassembled WGS sequence"/>
</dbReference>
<evidence type="ECO:0000313" key="2">
    <source>
        <dbReference type="EMBL" id="SEK72721.1"/>
    </source>
</evidence>
<dbReference type="PROSITE" id="PS51340">
    <property type="entry name" value="MOSC"/>
    <property type="match status" value="1"/>
</dbReference>
<accession>A0A1H7JDL0</accession>
<dbReference type="GO" id="GO:0030170">
    <property type="term" value="F:pyridoxal phosphate binding"/>
    <property type="evidence" value="ECO:0007669"/>
    <property type="project" value="InterPro"/>
</dbReference>
<organism evidence="2 3">
    <name type="scientific">Jannaschia helgolandensis</name>
    <dbReference type="NCBI Taxonomy" id="188906"/>
    <lineage>
        <taxon>Bacteria</taxon>
        <taxon>Pseudomonadati</taxon>
        <taxon>Pseudomonadota</taxon>
        <taxon>Alphaproteobacteria</taxon>
        <taxon>Rhodobacterales</taxon>
        <taxon>Roseobacteraceae</taxon>
        <taxon>Jannaschia</taxon>
    </lineage>
</organism>
<dbReference type="Pfam" id="PF03476">
    <property type="entry name" value="MOSC_N"/>
    <property type="match status" value="1"/>
</dbReference>
<dbReference type="InterPro" id="IPR011037">
    <property type="entry name" value="Pyrv_Knase-like_insert_dom_sf"/>
</dbReference>
<reference evidence="2 3" key="1">
    <citation type="submission" date="2016-10" db="EMBL/GenBank/DDBJ databases">
        <authorList>
            <person name="de Groot N.N."/>
        </authorList>
    </citation>
    <scope>NUCLEOTIDE SEQUENCE [LARGE SCALE GENOMIC DNA]</scope>
    <source>
        <strain evidence="2 3">DSM 14858</strain>
    </source>
</reference>
<dbReference type="GO" id="GO:0030151">
    <property type="term" value="F:molybdenum ion binding"/>
    <property type="evidence" value="ECO:0007669"/>
    <property type="project" value="InterPro"/>
</dbReference>
<evidence type="ECO:0000259" key="1">
    <source>
        <dbReference type="PROSITE" id="PS51340"/>
    </source>
</evidence>
<name>A0A1H7JDL0_9RHOB</name>
<feature type="domain" description="MOSC" evidence="1">
    <location>
        <begin position="103"/>
        <end position="244"/>
    </location>
</feature>
<evidence type="ECO:0000313" key="3">
    <source>
        <dbReference type="Proteomes" id="UP000199283"/>
    </source>
</evidence>
<dbReference type="STRING" id="188906.SAMN04488526_1333"/>
<protein>
    <recommendedName>
        <fullName evidence="1">MOSC domain-containing protein</fullName>
    </recommendedName>
</protein>
<keyword evidence="3" id="KW-1185">Reference proteome</keyword>